<evidence type="ECO:0000256" key="6">
    <source>
        <dbReference type="SAM" id="Phobius"/>
    </source>
</evidence>
<dbReference type="GeneID" id="37046647"/>
<comment type="similarity">
    <text evidence="2">Belongs to the acetate uptake transporter (AceTr) (TC 2.A.96) family.</text>
</comment>
<evidence type="ECO:0000313" key="8">
    <source>
        <dbReference type="Proteomes" id="UP000245768"/>
    </source>
</evidence>
<keyword evidence="5 6" id="KW-0472">Membrane</keyword>
<organism evidence="7 8">
    <name type="scientific">Acaromyces ingoldii</name>
    <dbReference type="NCBI Taxonomy" id="215250"/>
    <lineage>
        <taxon>Eukaryota</taxon>
        <taxon>Fungi</taxon>
        <taxon>Dikarya</taxon>
        <taxon>Basidiomycota</taxon>
        <taxon>Ustilaginomycotina</taxon>
        <taxon>Exobasidiomycetes</taxon>
        <taxon>Exobasidiales</taxon>
        <taxon>Cryptobasidiaceae</taxon>
        <taxon>Acaromyces</taxon>
    </lineage>
</organism>
<dbReference type="Pfam" id="PF01184">
    <property type="entry name" value="Gpr1_Fun34_YaaH"/>
    <property type="match status" value="1"/>
</dbReference>
<dbReference type="OrthoDB" id="3648309at2759"/>
<dbReference type="Proteomes" id="UP000245768">
    <property type="component" value="Unassembled WGS sequence"/>
</dbReference>
<evidence type="ECO:0008006" key="9">
    <source>
        <dbReference type="Google" id="ProtNLM"/>
    </source>
</evidence>
<dbReference type="GO" id="GO:0015123">
    <property type="term" value="F:acetate transmembrane transporter activity"/>
    <property type="evidence" value="ECO:0007669"/>
    <property type="project" value="TreeGrafter"/>
</dbReference>
<evidence type="ECO:0000256" key="4">
    <source>
        <dbReference type="ARBA" id="ARBA00022989"/>
    </source>
</evidence>
<feature type="transmembrane region" description="Helical" evidence="6">
    <location>
        <begin position="82"/>
        <end position="101"/>
    </location>
</feature>
<dbReference type="InterPro" id="IPR051633">
    <property type="entry name" value="AceTr"/>
</dbReference>
<evidence type="ECO:0000256" key="1">
    <source>
        <dbReference type="ARBA" id="ARBA00004141"/>
    </source>
</evidence>
<name>A0A316Z1W9_9BASI</name>
<reference evidence="7 8" key="1">
    <citation type="journal article" date="2018" name="Mol. Biol. Evol.">
        <title>Broad Genomic Sampling Reveals a Smut Pathogenic Ancestry of the Fungal Clade Ustilaginomycotina.</title>
        <authorList>
            <person name="Kijpornyongpan T."/>
            <person name="Mondo S.J."/>
            <person name="Barry K."/>
            <person name="Sandor L."/>
            <person name="Lee J."/>
            <person name="Lipzen A."/>
            <person name="Pangilinan J."/>
            <person name="LaButti K."/>
            <person name="Hainaut M."/>
            <person name="Henrissat B."/>
            <person name="Grigoriev I.V."/>
            <person name="Spatafora J.W."/>
            <person name="Aime M.C."/>
        </authorList>
    </citation>
    <scope>NUCLEOTIDE SEQUENCE [LARGE SCALE GENOMIC DNA]</scope>
    <source>
        <strain evidence="7 8">MCA 4198</strain>
    </source>
</reference>
<dbReference type="STRING" id="215250.A0A316Z1W9"/>
<feature type="transmembrane region" description="Helical" evidence="6">
    <location>
        <begin position="213"/>
        <end position="234"/>
    </location>
</feature>
<keyword evidence="4 6" id="KW-1133">Transmembrane helix</keyword>
<keyword evidence="3 6" id="KW-0812">Transmembrane</keyword>
<dbReference type="InParanoid" id="A0A316Z1W9"/>
<dbReference type="PANTHER" id="PTHR31123">
    <property type="entry name" value="ACCUMULATION OF DYADS PROTEIN 2-RELATED"/>
    <property type="match status" value="1"/>
</dbReference>
<dbReference type="RefSeq" id="XP_025381371.1">
    <property type="nucleotide sequence ID" value="XM_025524731.1"/>
</dbReference>
<dbReference type="AlphaFoldDB" id="A0A316Z1W9"/>
<dbReference type="PANTHER" id="PTHR31123:SF1">
    <property type="entry name" value="ACCUMULATION OF DYADS PROTEIN 2-RELATED"/>
    <property type="match status" value="1"/>
</dbReference>
<accession>A0A316Z1W9</accession>
<feature type="transmembrane region" description="Helical" evidence="6">
    <location>
        <begin position="52"/>
        <end position="70"/>
    </location>
</feature>
<dbReference type="InterPro" id="IPR000791">
    <property type="entry name" value="Gpr1/Fun34/SatP-like"/>
</dbReference>
<gene>
    <name evidence="7" type="ORF">FA10DRAFT_299483</name>
</gene>
<comment type="subcellular location">
    <subcellularLocation>
        <location evidence="1">Membrane</location>
        <topology evidence="1">Multi-pass membrane protein</topology>
    </subcellularLocation>
</comment>
<evidence type="ECO:0000256" key="2">
    <source>
        <dbReference type="ARBA" id="ARBA00005587"/>
    </source>
</evidence>
<dbReference type="GO" id="GO:0005886">
    <property type="term" value="C:plasma membrane"/>
    <property type="evidence" value="ECO:0007669"/>
    <property type="project" value="TreeGrafter"/>
</dbReference>
<proteinExistence type="inferred from homology"/>
<evidence type="ECO:0000313" key="7">
    <source>
        <dbReference type="EMBL" id="PWN94173.1"/>
    </source>
</evidence>
<evidence type="ECO:0000256" key="5">
    <source>
        <dbReference type="ARBA" id="ARBA00023136"/>
    </source>
</evidence>
<keyword evidence="8" id="KW-1185">Reference proteome</keyword>
<feature type="transmembrane region" description="Helical" evidence="6">
    <location>
        <begin position="155"/>
        <end position="175"/>
    </location>
</feature>
<protein>
    <recommendedName>
        <fullName evidence="9">FUN34-transmembrane protein</fullName>
    </recommendedName>
</protein>
<feature type="transmembrane region" description="Helical" evidence="6">
    <location>
        <begin position="113"/>
        <end position="135"/>
    </location>
</feature>
<sequence>MSDSSGTNAPHAGFDGGQDVSLVRTAGGHEATTSQQPAFPDFHRKLADPSGFAWLALGSAMTLYAVNVIGSRGIELPNAATPGMLALGAVLLALATIFEFISGRTFAGTMFGVYSGFFGGFVIIHVAWFGITGSYDGQRPNNYAPTGTAGSELASLQGLWISTFVIFVPILFLAATRQSGTIMAFLGSTEVFFILQMIHFFQGSDPATKLAKATGAFSFLSGIIAWYNGATSLLTSDSAFFTLPTFDVVKSD</sequence>
<evidence type="ECO:0000256" key="3">
    <source>
        <dbReference type="ARBA" id="ARBA00022692"/>
    </source>
</evidence>
<dbReference type="EMBL" id="KZ819634">
    <property type="protein sequence ID" value="PWN94173.1"/>
    <property type="molecule type" value="Genomic_DNA"/>
</dbReference>
<feature type="transmembrane region" description="Helical" evidence="6">
    <location>
        <begin position="182"/>
        <end position="201"/>
    </location>
</feature>